<reference evidence="1" key="1">
    <citation type="journal article" date="2014" name="Int. J. Syst. Evol. Microbiol.">
        <title>Complete genome sequence of Corynebacterium casei LMG S-19264T (=DSM 44701T), isolated from a smear-ripened cheese.</title>
        <authorList>
            <consortium name="US DOE Joint Genome Institute (JGI-PGF)"/>
            <person name="Walter F."/>
            <person name="Albersmeier A."/>
            <person name="Kalinowski J."/>
            <person name="Ruckert C."/>
        </authorList>
    </citation>
    <scope>NUCLEOTIDE SEQUENCE</scope>
    <source>
        <strain evidence="1">JCM 3276</strain>
    </source>
</reference>
<dbReference type="Proteomes" id="UP000660680">
    <property type="component" value="Unassembled WGS sequence"/>
</dbReference>
<dbReference type="RefSeq" id="WP_189214487.1">
    <property type="nucleotide sequence ID" value="NZ_BMRB01000016.1"/>
</dbReference>
<keyword evidence="2" id="KW-1185">Reference proteome</keyword>
<dbReference type="EMBL" id="BMRB01000016">
    <property type="protein sequence ID" value="GGS61349.1"/>
    <property type="molecule type" value="Genomic_DNA"/>
</dbReference>
<evidence type="ECO:0000313" key="1">
    <source>
        <dbReference type="EMBL" id="GGS61349.1"/>
    </source>
</evidence>
<comment type="caution">
    <text evidence="1">The sequence shown here is derived from an EMBL/GenBank/DDBJ whole genome shotgun (WGS) entry which is preliminary data.</text>
</comment>
<name>A0A918GUN7_9PSEU</name>
<accession>A0A918GUN7</accession>
<protein>
    <submittedName>
        <fullName evidence="1">Uncharacterized protein</fullName>
    </submittedName>
</protein>
<proteinExistence type="predicted"/>
<sequence length="73" mass="8401">MNAPHYPDGLTEEVIDRLLAEVDASVKPVRRPTSPFALRPLDLRRERRQVTRNAVRIVRELQQQRVAFPGRAA</sequence>
<organism evidence="1 2">
    <name type="scientific">Actinokineospora fastidiosa</name>
    <dbReference type="NCBI Taxonomy" id="1816"/>
    <lineage>
        <taxon>Bacteria</taxon>
        <taxon>Bacillati</taxon>
        <taxon>Actinomycetota</taxon>
        <taxon>Actinomycetes</taxon>
        <taxon>Pseudonocardiales</taxon>
        <taxon>Pseudonocardiaceae</taxon>
        <taxon>Actinokineospora</taxon>
    </lineage>
</organism>
<reference evidence="1" key="2">
    <citation type="submission" date="2020-09" db="EMBL/GenBank/DDBJ databases">
        <authorList>
            <person name="Sun Q."/>
            <person name="Ohkuma M."/>
        </authorList>
    </citation>
    <scope>NUCLEOTIDE SEQUENCE</scope>
    <source>
        <strain evidence="1">JCM 3276</strain>
    </source>
</reference>
<gene>
    <name evidence="1" type="ORF">GCM10010171_65180</name>
</gene>
<dbReference type="AlphaFoldDB" id="A0A918GUN7"/>
<evidence type="ECO:0000313" key="2">
    <source>
        <dbReference type="Proteomes" id="UP000660680"/>
    </source>
</evidence>